<dbReference type="Pfam" id="PF02958">
    <property type="entry name" value="EcKL"/>
    <property type="match status" value="1"/>
</dbReference>
<evidence type="ECO:0000313" key="2">
    <source>
        <dbReference type="EMBL" id="KAL1110207.1"/>
    </source>
</evidence>
<dbReference type="PANTHER" id="PTHR11012">
    <property type="entry name" value="PROTEIN KINASE-LIKE DOMAIN-CONTAINING"/>
    <property type="match status" value="1"/>
</dbReference>
<dbReference type="SMART" id="SM00587">
    <property type="entry name" value="CHK"/>
    <property type="match status" value="1"/>
</dbReference>
<dbReference type="SUPFAM" id="SSF56112">
    <property type="entry name" value="Protein kinase-like (PK-like)"/>
    <property type="match status" value="1"/>
</dbReference>
<keyword evidence="3" id="KW-1185">Reference proteome</keyword>
<dbReference type="InterPro" id="IPR011009">
    <property type="entry name" value="Kinase-like_dom_sf"/>
</dbReference>
<name>A0ABD0XSQ2_9HEMI</name>
<organism evidence="2 3">
    <name type="scientific">Ranatra chinensis</name>
    <dbReference type="NCBI Taxonomy" id="642074"/>
    <lineage>
        <taxon>Eukaryota</taxon>
        <taxon>Metazoa</taxon>
        <taxon>Ecdysozoa</taxon>
        <taxon>Arthropoda</taxon>
        <taxon>Hexapoda</taxon>
        <taxon>Insecta</taxon>
        <taxon>Pterygota</taxon>
        <taxon>Neoptera</taxon>
        <taxon>Paraneoptera</taxon>
        <taxon>Hemiptera</taxon>
        <taxon>Heteroptera</taxon>
        <taxon>Panheteroptera</taxon>
        <taxon>Nepomorpha</taxon>
        <taxon>Nepidae</taxon>
        <taxon>Ranatrinae</taxon>
        <taxon>Ranatra</taxon>
    </lineage>
</organism>
<accession>A0ABD0XSQ2</accession>
<dbReference type="PANTHER" id="PTHR11012:SF47">
    <property type="entry name" value="GH22833P"/>
    <property type="match status" value="1"/>
</dbReference>
<dbReference type="InterPro" id="IPR004119">
    <property type="entry name" value="EcKL"/>
</dbReference>
<dbReference type="EMBL" id="JBFDAA010000023">
    <property type="protein sequence ID" value="KAL1110207.1"/>
    <property type="molecule type" value="Genomic_DNA"/>
</dbReference>
<dbReference type="Gene3D" id="3.90.1200.10">
    <property type="match status" value="1"/>
</dbReference>
<dbReference type="InterPro" id="IPR015897">
    <property type="entry name" value="CHK_kinase-like"/>
</dbReference>
<evidence type="ECO:0000259" key="1">
    <source>
        <dbReference type="SMART" id="SM00587"/>
    </source>
</evidence>
<dbReference type="AlphaFoldDB" id="A0ABD0XSQ2"/>
<proteinExistence type="predicted"/>
<reference evidence="2 3" key="1">
    <citation type="submission" date="2024-07" db="EMBL/GenBank/DDBJ databases">
        <title>Chromosome-level genome assembly of the water stick insect Ranatra chinensis (Heteroptera: Nepidae).</title>
        <authorList>
            <person name="Liu X."/>
        </authorList>
    </citation>
    <scope>NUCLEOTIDE SEQUENCE [LARGE SCALE GENOMIC DNA]</scope>
    <source>
        <strain evidence="2">Cailab_2021Rc</strain>
        <tissue evidence="2">Muscle</tissue>
    </source>
</reference>
<protein>
    <recommendedName>
        <fullName evidence="1">CHK kinase-like domain-containing protein</fullName>
    </recommendedName>
</protein>
<comment type="caution">
    <text evidence="2">The sequence shown here is derived from an EMBL/GenBank/DDBJ whole genome shotgun (WGS) entry which is preliminary data.</text>
</comment>
<sequence length="473" mass="53752">MASECRNMFYENKKQETTELAIRLAEPLLCPKRHYLMSTSFHKLTMAVGGANTFHKWPTRSRAYFDRYEPRYKLVIINPAPFSWLRNIDVVSRTFAGMDPGTMSCVDLETVRSLIAETENDADIAIITTDEQPACKPGDNFGSDITRLALTYKVDRSTKEISLIVKRPFEDIGRRRVTECDAGFANERLWYLEMVEDLALDVVCRCWPMGDALILEDISTRGYTRGDRIAGLDHRQMTLSLKTLGRIHGAALSLKASNRTVYESYAGRMNETILARSKFGHALDMCIGENADLLEAIGMSSEAERLRLMSANTLYALMDEETSRRTNLNTICHGDYWANNLFFRYGSEGATDCRVLDFQTIREGPAAADIVTLLATNRRIEDEVSLIEKYLGAVRYAAGGSAFDPLDLAEQLNRFRSYGILIGLYYLPAVLMDEEYALAIARMDTRRMENARKALLARKEYKERLVDLVQRYL</sequence>
<evidence type="ECO:0000313" key="3">
    <source>
        <dbReference type="Proteomes" id="UP001558652"/>
    </source>
</evidence>
<feature type="domain" description="CHK kinase-like" evidence="1">
    <location>
        <begin position="213"/>
        <end position="400"/>
    </location>
</feature>
<dbReference type="Proteomes" id="UP001558652">
    <property type="component" value="Unassembled WGS sequence"/>
</dbReference>
<gene>
    <name evidence="2" type="ORF">AAG570_008284</name>
</gene>